<evidence type="ECO:0000256" key="1">
    <source>
        <dbReference type="SAM" id="Phobius"/>
    </source>
</evidence>
<keyword evidence="1" id="KW-0812">Transmembrane</keyword>
<dbReference type="Proteomes" id="UP000799092">
    <property type="component" value="Unassembled WGS sequence"/>
</dbReference>
<dbReference type="InterPro" id="IPR032710">
    <property type="entry name" value="NTF2-like_dom_sf"/>
</dbReference>
<evidence type="ECO:0000313" key="2">
    <source>
        <dbReference type="EMBL" id="MRH42761.1"/>
    </source>
</evidence>
<feature type="transmembrane region" description="Helical" evidence="1">
    <location>
        <begin position="7"/>
        <end position="28"/>
    </location>
</feature>
<proteinExistence type="predicted"/>
<protein>
    <recommendedName>
        <fullName evidence="4">DUF4878 domain-containing protein</fullName>
    </recommendedName>
</protein>
<organism evidence="2 3">
    <name type="scientific">Aquibacillus halophilus</name>
    <dbReference type="NCBI Taxonomy" id="930132"/>
    <lineage>
        <taxon>Bacteria</taxon>
        <taxon>Bacillati</taxon>
        <taxon>Bacillota</taxon>
        <taxon>Bacilli</taxon>
        <taxon>Bacillales</taxon>
        <taxon>Bacillaceae</taxon>
        <taxon>Aquibacillus</taxon>
    </lineage>
</organism>
<reference evidence="2" key="1">
    <citation type="submission" date="2019-11" db="EMBL/GenBank/DDBJ databases">
        <authorList>
            <person name="Li J."/>
        </authorList>
    </citation>
    <scope>NUCLEOTIDE SEQUENCE</scope>
    <source>
        <strain evidence="2">B6B</strain>
    </source>
</reference>
<gene>
    <name evidence="2" type="ORF">GH741_08675</name>
</gene>
<evidence type="ECO:0008006" key="4">
    <source>
        <dbReference type="Google" id="ProtNLM"/>
    </source>
</evidence>
<dbReference type="RefSeq" id="WP_205677319.1">
    <property type="nucleotide sequence ID" value="NZ_WJNG01000006.1"/>
</dbReference>
<keyword evidence="3" id="KW-1185">Reference proteome</keyword>
<dbReference type="EMBL" id="WJNG01000006">
    <property type="protein sequence ID" value="MRH42761.1"/>
    <property type="molecule type" value="Genomic_DNA"/>
</dbReference>
<keyword evidence="1" id="KW-0472">Membrane</keyword>
<dbReference type="AlphaFoldDB" id="A0A6A8DG50"/>
<comment type="caution">
    <text evidence="2">The sequence shown here is derived from an EMBL/GenBank/DDBJ whole genome shotgun (WGS) entry which is preliminary data.</text>
</comment>
<evidence type="ECO:0000313" key="3">
    <source>
        <dbReference type="Proteomes" id="UP000799092"/>
    </source>
</evidence>
<sequence>MYRKKGIVIFIVIAIAIITCTVFIAMLFTPGKQAKNIVDDFYQYEQNGLFANSWDLFHAEMKNKFNKGHYLQDRPHVFMNHFGVNSFTYELSDVDKIENWKMANEMEPIEIVYKVIVIQTYKGKYGNFNLIQNVYATKVEGEWKILWDYKK</sequence>
<dbReference type="SUPFAM" id="SSF54427">
    <property type="entry name" value="NTF2-like"/>
    <property type="match status" value="1"/>
</dbReference>
<name>A0A6A8DG50_9BACI</name>
<keyword evidence="1" id="KW-1133">Transmembrane helix</keyword>
<accession>A0A6A8DG50</accession>